<gene>
    <name evidence="1" type="ORF">QJS04_geneDACA005733</name>
</gene>
<evidence type="ECO:0000313" key="2">
    <source>
        <dbReference type="Proteomes" id="UP001179952"/>
    </source>
</evidence>
<reference evidence="1" key="2">
    <citation type="submission" date="2023-06" db="EMBL/GenBank/DDBJ databases">
        <authorList>
            <person name="Ma L."/>
            <person name="Liu K.-W."/>
            <person name="Li Z."/>
            <person name="Hsiao Y.-Y."/>
            <person name="Qi Y."/>
            <person name="Fu T."/>
            <person name="Tang G."/>
            <person name="Zhang D."/>
            <person name="Sun W.-H."/>
            <person name="Liu D.-K."/>
            <person name="Li Y."/>
            <person name="Chen G.-Z."/>
            <person name="Liu X.-D."/>
            <person name="Liao X.-Y."/>
            <person name="Jiang Y.-T."/>
            <person name="Yu X."/>
            <person name="Hao Y."/>
            <person name="Huang J."/>
            <person name="Zhao X.-W."/>
            <person name="Ke S."/>
            <person name="Chen Y.-Y."/>
            <person name="Wu W.-L."/>
            <person name="Hsu J.-L."/>
            <person name="Lin Y.-F."/>
            <person name="Huang M.-D."/>
            <person name="Li C.-Y."/>
            <person name="Huang L."/>
            <person name="Wang Z.-W."/>
            <person name="Zhao X."/>
            <person name="Zhong W.-Y."/>
            <person name="Peng D.-H."/>
            <person name="Ahmad S."/>
            <person name="Lan S."/>
            <person name="Zhang J.-S."/>
            <person name="Tsai W.-C."/>
            <person name="Van De Peer Y."/>
            <person name="Liu Z.-J."/>
        </authorList>
    </citation>
    <scope>NUCLEOTIDE SEQUENCE</scope>
    <source>
        <strain evidence="1">SCP</strain>
        <tissue evidence="1">Leaves</tissue>
    </source>
</reference>
<organism evidence="1 2">
    <name type="scientific">Acorus gramineus</name>
    <name type="common">Dwarf sweet flag</name>
    <dbReference type="NCBI Taxonomy" id="55184"/>
    <lineage>
        <taxon>Eukaryota</taxon>
        <taxon>Viridiplantae</taxon>
        <taxon>Streptophyta</taxon>
        <taxon>Embryophyta</taxon>
        <taxon>Tracheophyta</taxon>
        <taxon>Spermatophyta</taxon>
        <taxon>Magnoliopsida</taxon>
        <taxon>Liliopsida</taxon>
        <taxon>Acoraceae</taxon>
        <taxon>Acorus</taxon>
    </lineage>
</organism>
<dbReference type="GO" id="GO:0035251">
    <property type="term" value="F:UDP-glucosyltransferase activity"/>
    <property type="evidence" value="ECO:0007669"/>
    <property type="project" value="InterPro"/>
</dbReference>
<dbReference type="Gene3D" id="3.40.50.2000">
    <property type="entry name" value="Glycogen Phosphorylase B"/>
    <property type="match status" value="1"/>
</dbReference>
<comment type="caution">
    <text evidence="1">The sequence shown here is derived from an EMBL/GenBank/DDBJ whole genome shotgun (WGS) entry which is preliminary data.</text>
</comment>
<dbReference type="SUPFAM" id="SSF53756">
    <property type="entry name" value="UDP-Glycosyltransferase/glycogen phosphorylase"/>
    <property type="match status" value="1"/>
</dbReference>
<sequence>MFPWLASGHLIPFLELSNALARKGHIISYITTPRNLTGLPPNLSPLINLIGFPLPAVDHLPPDADLTIDLPSNNLRPYLRIAYDGLEPQLSAFLDSSSPDWLILGYAPYWAARARRALRVLQLLLRVLPRFLRHPVHAREGSGPRPRNSPCPRIGFRSHPPSCSVPMKRGRFSTLTMSRTIRACPRPTASRSSLQIATLWPCVAVVRSSGIILSFSRRIYTVSRSSRLGYCLRWCQTALTLLGMTYLSGWRDRNQGRLCMPRSGAKRS</sequence>
<protein>
    <submittedName>
        <fullName evidence="1">UDP-rhamnose:rhamnosyltransferase 1</fullName>
    </submittedName>
</protein>
<dbReference type="AlphaFoldDB" id="A0AAV9BJT1"/>
<dbReference type="EMBL" id="JAUJYN010000003">
    <property type="protein sequence ID" value="KAK1276586.1"/>
    <property type="molecule type" value="Genomic_DNA"/>
</dbReference>
<keyword evidence="2" id="KW-1185">Reference proteome</keyword>
<evidence type="ECO:0000313" key="1">
    <source>
        <dbReference type="EMBL" id="KAK1276586.1"/>
    </source>
</evidence>
<accession>A0AAV9BJT1</accession>
<reference evidence="1" key="1">
    <citation type="journal article" date="2023" name="Nat. Commun.">
        <title>Diploid and tetraploid genomes of Acorus and the evolution of monocots.</title>
        <authorList>
            <person name="Ma L."/>
            <person name="Liu K.W."/>
            <person name="Li Z."/>
            <person name="Hsiao Y.Y."/>
            <person name="Qi Y."/>
            <person name="Fu T."/>
            <person name="Tang G.D."/>
            <person name="Zhang D."/>
            <person name="Sun W.H."/>
            <person name="Liu D.K."/>
            <person name="Li Y."/>
            <person name="Chen G.Z."/>
            <person name="Liu X.D."/>
            <person name="Liao X.Y."/>
            <person name="Jiang Y.T."/>
            <person name="Yu X."/>
            <person name="Hao Y."/>
            <person name="Huang J."/>
            <person name="Zhao X.W."/>
            <person name="Ke S."/>
            <person name="Chen Y.Y."/>
            <person name="Wu W.L."/>
            <person name="Hsu J.L."/>
            <person name="Lin Y.F."/>
            <person name="Huang M.D."/>
            <person name="Li C.Y."/>
            <person name="Huang L."/>
            <person name="Wang Z.W."/>
            <person name="Zhao X."/>
            <person name="Zhong W.Y."/>
            <person name="Peng D.H."/>
            <person name="Ahmad S."/>
            <person name="Lan S."/>
            <person name="Zhang J.S."/>
            <person name="Tsai W.C."/>
            <person name="Van de Peer Y."/>
            <person name="Liu Z.J."/>
        </authorList>
    </citation>
    <scope>NUCLEOTIDE SEQUENCE</scope>
    <source>
        <strain evidence="1">SCP</strain>
    </source>
</reference>
<dbReference type="PANTHER" id="PTHR48049:SF60">
    <property type="entry name" value="UDP-GLYCOSYLTRANSFERASE 91B1"/>
    <property type="match status" value="1"/>
</dbReference>
<dbReference type="PANTHER" id="PTHR48049">
    <property type="entry name" value="GLYCOSYLTRANSFERASE"/>
    <property type="match status" value="1"/>
</dbReference>
<dbReference type="InterPro" id="IPR050481">
    <property type="entry name" value="UDP-glycosyltransf_plant"/>
</dbReference>
<dbReference type="Proteomes" id="UP001179952">
    <property type="component" value="Unassembled WGS sequence"/>
</dbReference>
<proteinExistence type="predicted"/>
<name>A0AAV9BJT1_ACOGR</name>